<evidence type="ECO:0000256" key="1">
    <source>
        <dbReference type="SAM" id="MobiDB-lite"/>
    </source>
</evidence>
<dbReference type="InterPro" id="IPR012902">
    <property type="entry name" value="N_methyl_site"/>
</dbReference>
<dbReference type="Proteomes" id="UP000601597">
    <property type="component" value="Unassembled WGS sequence"/>
</dbReference>
<keyword evidence="4" id="KW-1185">Reference proteome</keyword>
<feature type="compositionally biased region" description="Polar residues" evidence="1">
    <location>
        <begin position="208"/>
        <end position="218"/>
    </location>
</feature>
<comment type="caution">
    <text evidence="3">The sequence shown here is derived from an EMBL/GenBank/DDBJ whole genome shotgun (WGS) entry which is preliminary data.</text>
</comment>
<dbReference type="InterPro" id="IPR032092">
    <property type="entry name" value="PilW"/>
</dbReference>
<evidence type="ECO:0000313" key="4">
    <source>
        <dbReference type="Proteomes" id="UP000601597"/>
    </source>
</evidence>
<proteinExistence type="predicted"/>
<evidence type="ECO:0000256" key="2">
    <source>
        <dbReference type="SAM" id="Phobius"/>
    </source>
</evidence>
<reference evidence="4" key="1">
    <citation type="journal article" date="2019" name="Int. J. Syst. Evol. Microbiol.">
        <title>The Global Catalogue of Microorganisms (GCM) 10K type strain sequencing project: providing services to taxonomists for standard genome sequencing and annotation.</title>
        <authorList>
            <consortium name="The Broad Institute Genomics Platform"/>
            <consortium name="The Broad Institute Genome Sequencing Center for Infectious Disease"/>
            <person name="Wu L."/>
            <person name="Ma J."/>
        </authorList>
    </citation>
    <scope>NUCLEOTIDE SEQUENCE [LARGE SCALE GENOMIC DNA]</scope>
    <source>
        <strain evidence="4">KCTC 22280</strain>
    </source>
</reference>
<keyword evidence="2" id="KW-0472">Membrane</keyword>
<dbReference type="EMBL" id="BMXV01000006">
    <property type="protein sequence ID" value="GGY79561.1"/>
    <property type="molecule type" value="Genomic_DNA"/>
</dbReference>
<keyword evidence="2" id="KW-1133">Transmembrane helix</keyword>
<dbReference type="RefSeq" id="WP_189577478.1">
    <property type="nucleotide sequence ID" value="NZ_BMXV01000006.1"/>
</dbReference>
<evidence type="ECO:0000313" key="3">
    <source>
        <dbReference type="EMBL" id="GGY79561.1"/>
    </source>
</evidence>
<accession>A0ABQ3B9A6</accession>
<dbReference type="Pfam" id="PF16074">
    <property type="entry name" value="PilW"/>
    <property type="match status" value="1"/>
</dbReference>
<keyword evidence="2" id="KW-0812">Transmembrane</keyword>
<feature type="region of interest" description="Disordered" evidence="1">
    <location>
        <begin position="205"/>
        <end position="229"/>
    </location>
</feature>
<sequence length="368" mass="39091">MASLLISERRLPRKQIGLSLIELMIALLLGTVLTLGVTQVFLGSSQTYRTSDAIAMLQENLRFSLSRLSRDARMAGHYGCLIGQPTEHLNTGSAAYNDELFNFERAVVGWDAPNTGLGNDHEVGAFVAGNGGWTNGEADTVPPVIANNAVQGSDILVLNGSVRASVTLADNPGQPANTIGTDGQTGIPQGTILVAIMGDCSGGDRFQKSNQATSSSITRGLGGSPGNTNDEELATHTDQSSVYTYRSTGYFVGIGAGGEPALFQVALEPGAADGNPIEIVSGVESLQLLYGVSQNERRAETYVPADQVDDWEDVVSVRFGLLMRSDDRILDEDNTRTFNLVGTEVDPGADRRARLVGAFTVGIRNRLE</sequence>
<dbReference type="Pfam" id="PF07963">
    <property type="entry name" value="N_methyl"/>
    <property type="match status" value="1"/>
</dbReference>
<organism evidence="3 4">
    <name type="scientific">Marinobacter zhanjiangensis</name>
    <dbReference type="NCBI Taxonomy" id="578215"/>
    <lineage>
        <taxon>Bacteria</taxon>
        <taxon>Pseudomonadati</taxon>
        <taxon>Pseudomonadota</taxon>
        <taxon>Gammaproteobacteria</taxon>
        <taxon>Pseudomonadales</taxon>
        <taxon>Marinobacteraceae</taxon>
        <taxon>Marinobacter</taxon>
    </lineage>
</organism>
<feature type="transmembrane region" description="Helical" evidence="2">
    <location>
        <begin position="20"/>
        <end position="42"/>
    </location>
</feature>
<gene>
    <name evidence="3" type="ORF">GCM10007071_28820</name>
</gene>
<name>A0ABQ3B9A6_9GAMM</name>
<protein>
    <submittedName>
        <fullName evidence="3">Pilus assembly protein PilW</fullName>
    </submittedName>
</protein>